<dbReference type="Gene3D" id="3.40.50.150">
    <property type="entry name" value="Vaccinia Virus protein VP39"/>
    <property type="match status" value="1"/>
</dbReference>
<dbReference type="EC" id="2.1.1.320" evidence="7"/>
<keyword evidence="3 7" id="KW-0489">Methyltransferase</keyword>
<dbReference type="EMBL" id="BSDZ01000086">
    <property type="protein sequence ID" value="GLI69361.1"/>
    <property type="molecule type" value="Genomic_DNA"/>
</dbReference>
<dbReference type="PANTHER" id="PTHR12049:SF7">
    <property type="entry name" value="PROTEIN ARGININE METHYLTRANSFERASE NDUFAF7, MITOCHONDRIAL"/>
    <property type="match status" value="1"/>
</dbReference>
<evidence type="ECO:0000256" key="1">
    <source>
        <dbReference type="ARBA" id="ARBA00004173"/>
    </source>
</evidence>
<keyword evidence="5 7" id="KW-0496">Mitochondrion</keyword>
<accession>A0ABQ5SHL2</accession>
<feature type="compositionally biased region" description="Low complexity" evidence="8">
    <location>
        <begin position="118"/>
        <end position="138"/>
    </location>
</feature>
<comment type="function">
    <text evidence="7">Arginine methyltransferase involved in the assembly or stability of mitochondrial NADH:ubiquinone oxidoreductase complex (complex I).</text>
</comment>
<keyword evidence="10" id="KW-1185">Reference proteome</keyword>
<sequence>CVHSWMTMGRPPRLQLVELGPGRGTLMADLLRGTAAFRDFASSLEVHLVEISPALRALQWAALRCSSSSSNSSASASISPNGNRGGSGDVAVASEMQFLRRGVAPTLAGRAEGAAAALSTQLSSAPSPPSSSSSSSSERAIRDRSAAVAPSTPDCGLSALSGCLVHWHASLDAVPDGPVPALYIAHEFFDALPVHQFIRDSKRGWLEKMVDVQREDDTNNGGGGGGGGGGGARDDGNNNLDLDLDRNRNPSSERNSSSPNPRAVVTLASFSPPATATGTESSASVGKDAADMRTGDSASSGSGSGDSDGVCSSWHPNTSSLSNTSSSGGTAPAAPCSPAGSGLRLVLSPGPTPAAALLVPRRLGGLPGDQAQALDALEVSAVGMATAERLAHRIGRHGGAALVVDYGREGPPYGDSLMAIRAHRGVGILDGPGSADLSAWVDFGALKMAAEGAASAAAAAAATAVAASTPVSPPPSPVRTAGPVSQAAFLRGLGIETRLKWLASRASNLAEAEALAAGCARLLGGSEEGGMGVSYQVMAIHQADLREMAGF</sequence>
<evidence type="ECO:0000313" key="10">
    <source>
        <dbReference type="Proteomes" id="UP001165090"/>
    </source>
</evidence>
<protein>
    <recommendedName>
        <fullName evidence="7">Protein arginine methyltransferase NDUFAF7</fullName>
        <ecNumber evidence="7">2.1.1.320</ecNumber>
    </recommendedName>
</protein>
<evidence type="ECO:0000256" key="5">
    <source>
        <dbReference type="ARBA" id="ARBA00023128"/>
    </source>
</evidence>
<evidence type="ECO:0000256" key="8">
    <source>
        <dbReference type="SAM" id="MobiDB-lite"/>
    </source>
</evidence>
<evidence type="ECO:0000256" key="3">
    <source>
        <dbReference type="ARBA" id="ARBA00022603"/>
    </source>
</evidence>
<dbReference type="Proteomes" id="UP001165090">
    <property type="component" value="Unassembled WGS sequence"/>
</dbReference>
<dbReference type="InterPro" id="IPR003788">
    <property type="entry name" value="NDUFAF7"/>
</dbReference>
<dbReference type="SUPFAM" id="SSF53335">
    <property type="entry name" value="S-adenosyl-L-methionine-dependent methyltransferases"/>
    <property type="match status" value="3"/>
</dbReference>
<feature type="region of interest" description="Disordered" evidence="8">
    <location>
        <begin position="118"/>
        <end position="147"/>
    </location>
</feature>
<dbReference type="InterPro" id="IPR038375">
    <property type="entry name" value="NDUFAF7_sf"/>
</dbReference>
<name>A0ABQ5SHL2_9CHLO</name>
<dbReference type="PANTHER" id="PTHR12049">
    <property type="entry name" value="PROTEIN ARGININE METHYLTRANSFERASE NDUFAF7, MITOCHONDRIAL"/>
    <property type="match status" value="1"/>
</dbReference>
<evidence type="ECO:0000313" key="9">
    <source>
        <dbReference type="EMBL" id="GLI69361.1"/>
    </source>
</evidence>
<reference evidence="9 10" key="1">
    <citation type="journal article" date="2023" name="IScience">
        <title>Expanded male sex-determining region conserved during the evolution of homothallism in the green alga Volvox.</title>
        <authorList>
            <person name="Yamamoto K."/>
            <person name="Matsuzaki R."/>
            <person name="Mahakham W."/>
            <person name="Heman W."/>
            <person name="Sekimoto H."/>
            <person name="Kawachi M."/>
            <person name="Minakuchi Y."/>
            <person name="Toyoda A."/>
            <person name="Nozaki H."/>
        </authorList>
    </citation>
    <scope>NUCLEOTIDE SEQUENCE [LARGE SCALE GENOMIC DNA]</scope>
    <source>
        <strain evidence="9 10">NIES-4468</strain>
    </source>
</reference>
<feature type="region of interest" description="Disordered" evidence="8">
    <location>
        <begin position="213"/>
        <end position="338"/>
    </location>
</feature>
<proteinExistence type="inferred from homology"/>
<feature type="compositionally biased region" description="Gly residues" evidence="8">
    <location>
        <begin position="220"/>
        <end position="231"/>
    </location>
</feature>
<evidence type="ECO:0000256" key="7">
    <source>
        <dbReference type="RuleBase" id="RU364114"/>
    </source>
</evidence>
<feature type="region of interest" description="Disordered" evidence="8">
    <location>
        <begin position="68"/>
        <end position="89"/>
    </location>
</feature>
<comment type="subcellular location">
    <subcellularLocation>
        <location evidence="1 7">Mitochondrion</location>
    </subcellularLocation>
</comment>
<comment type="similarity">
    <text evidence="2 7">Belongs to the NDUFAF7 family.</text>
</comment>
<comment type="caution">
    <text evidence="9">The sequence shown here is derived from an EMBL/GenBank/DDBJ whole genome shotgun (WGS) entry which is preliminary data.</text>
</comment>
<feature type="compositionally biased region" description="Polar residues" evidence="8">
    <location>
        <begin position="268"/>
        <end position="284"/>
    </location>
</feature>
<evidence type="ECO:0000256" key="2">
    <source>
        <dbReference type="ARBA" id="ARBA00005891"/>
    </source>
</evidence>
<feature type="non-terminal residue" evidence="9">
    <location>
        <position position="1"/>
    </location>
</feature>
<dbReference type="Pfam" id="PF02636">
    <property type="entry name" value="Methyltransf_28"/>
    <property type="match status" value="2"/>
</dbReference>
<evidence type="ECO:0000256" key="4">
    <source>
        <dbReference type="ARBA" id="ARBA00022679"/>
    </source>
</evidence>
<organism evidence="9 10">
    <name type="scientific">Volvox africanus</name>
    <dbReference type="NCBI Taxonomy" id="51714"/>
    <lineage>
        <taxon>Eukaryota</taxon>
        <taxon>Viridiplantae</taxon>
        <taxon>Chlorophyta</taxon>
        <taxon>core chlorophytes</taxon>
        <taxon>Chlorophyceae</taxon>
        <taxon>CS clade</taxon>
        <taxon>Chlamydomonadales</taxon>
        <taxon>Volvocaceae</taxon>
        <taxon>Volvox</taxon>
    </lineage>
</organism>
<evidence type="ECO:0000256" key="6">
    <source>
        <dbReference type="ARBA" id="ARBA00048612"/>
    </source>
</evidence>
<gene>
    <name evidence="9" type="ORF">VaNZ11_013949</name>
</gene>
<dbReference type="Gene3D" id="3.40.50.12710">
    <property type="match status" value="1"/>
</dbReference>
<feature type="compositionally biased region" description="Low complexity" evidence="8">
    <location>
        <begin position="68"/>
        <end position="79"/>
    </location>
</feature>
<feature type="compositionally biased region" description="Low complexity" evidence="8">
    <location>
        <begin position="295"/>
        <end position="338"/>
    </location>
</feature>
<feature type="compositionally biased region" description="Low complexity" evidence="8">
    <location>
        <begin position="249"/>
        <end position="262"/>
    </location>
</feature>
<dbReference type="InterPro" id="IPR029063">
    <property type="entry name" value="SAM-dependent_MTases_sf"/>
</dbReference>
<comment type="catalytic activity">
    <reaction evidence="6 7">
        <text>L-arginyl-[protein] + 2 S-adenosyl-L-methionine = N(omega),N(omega)'-dimethyl-L-arginyl-[protein] + 2 S-adenosyl-L-homocysteine + 2 H(+)</text>
        <dbReference type="Rhea" id="RHEA:48108"/>
        <dbReference type="Rhea" id="RHEA-COMP:10532"/>
        <dbReference type="Rhea" id="RHEA-COMP:11992"/>
        <dbReference type="ChEBI" id="CHEBI:15378"/>
        <dbReference type="ChEBI" id="CHEBI:29965"/>
        <dbReference type="ChEBI" id="CHEBI:57856"/>
        <dbReference type="ChEBI" id="CHEBI:59789"/>
        <dbReference type="ChEBI" id="CHEBI:88221"/>
        <dbReference type="EC" id="2.1.1.320"/>
    </reaction>
</comment>
<keyword evidence="4 7" id="KW-0808">Transferase</keyword>